<proteinExistence type="evidence at transcript level"/>
<name>A0A023G1G3_AMBTT</name>
<accession>A0A023G1G3</accession>
<dbReference type="EMBL" id="GBBM01007814">
    <property type="protein sequence ID" value="JAC27604.1"/>
    <property type="molecule type" value="mRNA"/>
</dbReference>
<feature type="transmembrane region" description="Helical" evidence="1">
    <location>
        <begin position="47"/>
        <end position="69"/>
    </location>
</feature>
<protein>
    <submittedName>
        <fullName evidence="2">Uncharacterized protein</fullName>
    </submittedName>
</protein>
<reference evidence="2" key="1">
    <citation type="submission" date="2014-03" db="EMBL/GenBank/DDBJ databases">
        <title>The sialotranscriptome of Amblyomma triste, Amblyomma parvum and Amblyomma cajennense ticks, uncovered by 454-based RNA-seq.</title>
        <authorList>
            <person name="Garcia G.R."/>
            <person name="Gardinassi L.G."/>
            <person name="Ribeiro J.M."/>
            <person name="Anatriello E."/>
            <person name="Ferreira B.R."/>
            <person name="Moreira H.N."/>
            <person name="Mafra C."/>
            <person name="Olegario M.M."/>
            <person name="Szabo P.J."/>
            <person name="Miranda-Santos I.K."/>
            <person name="Maruyama S.R."/>
        </authorList>
    </citation>
    <scope>NUCLEOTIDE SEQUENCE</scope>
    <source>
        <strain evidence="2">Mato Grasso do Sul</strain>
        <tissue evidence="2">Salivary glands</tissue>
    </source>
</reference>
<keyword evidence="1" id="KW-0472">Membrane</keyword>
<dbReference type="AlphaFoldDB" id="A0A023G1G3"/>
<keyword evidence="1" id="KW-1133">Transmembrane helix</keyword>
<sequence>MSCLVRYLFILLYLPLALFYAHSFALKTLIELSILLASNSCLKSLCYLSQSSSLLFASSLSFFFSLHYLRGTCEMRLSCYGVCKRNEIRLVQFIVRKGHA</sequence>
<organism evidence="2">
    <name type="scientific">Amblyomma triste</name>
    <name type="common">Neotropical tick</name>
    <dbReference type="NCBI Taxonomy" id="251400"/>
    <lineage>
        <taxon>Eukaryota</taxon>
        <taxon>Metazoa</taxon>
        <taxon>Ecdysozoa</taxon>
        <taxon>Arthropoda</taxon>
        <taxon>Chelicerata</taxon>
        <taxon>Arachnida</taxon>
        <taxon>Acari</taxon>
        <taxon>Parasitiformes</taxon>
        <taxon>Ixodida</taxon>
        <taxon>Ixodoidea</taxon>
        <taxon>Ixodidae</taxon>
        <taxon>Amblyomminae</taxon>
        <taxon>Amblyomma</taxon>
    </lineage>
</organism>
<evidence type="ECO:0000256" key="1">
    <source>
        <dbReference type="SAM" id="Phobius"/>
    </source>
</evidence>
<keyword evidence="1" id="KW-0812">Transmembrane</keyword>
<evidence type="ECO:0000313" key="2">
    <source>
        <dbReference type="EMBL" id="JAC27604.1"/>
    </source>
</evidence>